<comment type="cofactor">
    <cofactor evidence="1">
        <name>FAD</name>
        <dbReference type="ChEBI" id="CHEBI:57692"/>
    </cofactor>
</comment>
<evidence type="ECO:0000313" key="6">
    <source>
        <dbReference type="EMBL" id="MBM6705340.1"/>
    </source>
</evidence>
<dbReference type="RefSeq" id="WP_205105265.1">
    <property type="nucleotide sequence ID" value="NZ_JACJJC010000359.1"/>
</dbReference>
<evidence type="ECO:0000313" key="7">
    <source>
        <dbReference type="Proteomes" id="UP000715095"/>
    </source>
</evidence>
<keyword evidence="4" id="KW-0560">Oxidoreductase</keyword>
<accession>A0ABS2DXA5</accession>
<comment type="caution">
    <text evidence="6">The sequence shown here is derived from an EMBL/GenBank/DDBJ whole genome shotgun (WGS) entry which is preliminary data.</text>
</comment>
<feature type="non-terminal residue" evidence="6">
    <location>
        <position position="109"/>
    </location>
</feature>
<keyword evidence="7" id="KW-1185">Reference proteome</keyword>
<dbReference type="InterPro" id="IPR036188">
    <property type="entry name" value="FAD/NAD-bd_sf"/>
</dbReference>
<dbReference type="Pfam" id="PF00890">
    <property type="entry name" value="FAD_binding_2"/>
    <property type="match status" value="1"/>
</dbReference>
<keyword evidence="3" id="KW-0274">FAD</keyword>
<evidence type="ECO:0000256" key="2">
    <source>
        <dbReference type="ARBA" id="ARBA00022630"/>
    </source>
</evidence>
<evidence type="ECO:0000256" key="4">
    <source>
        <dbReference type="ARBA" id="ARBA00023002"/>
    </source>
</evidence>
<feature type="domain" description="FAD-dependent oxidoreductase 2 FAD-binding" evidence="5">
    <location>
        <begin position="4"/>
        <end position="103"/>
    </location>
</feature>
<feature type="non-terminal residue" evidence="6">
    <location>
        <position position="1"/>
    </location>
</feature>
<reference evidence="6 7" key="1">
    <citation type="journal article" date="2021" name="Sci. Rep.">
        <title>The distribution of antibiotic resistance genes in chicken gut microbiota commensals.</title>
        <authorList>
            <person name="Juricova H."/>
            <person name="Matiasovicova J."/>
            <person name="Kubasova T."/>
            <person name="Cejkova D."/>
            <person name="Rychlik I."/>
        </authorList>
    </citation>
    <scope>NUCLEOTIDE SEQUENCE [LARGE SCALE GENOMIC DNA]</scope>
    <source>
        <strain evidence="6 7">An829</strain>
    </source>
</reference>
<dbReference type="PANTHER" id="PTHR43400:SF7">
    <property type="entry name" value="FAD-DEPENDENT OXIDOREDUCTASE 2 FAD BINDING DOMAIN-CONTAINING PROTEIN"/>
    <property type="match status" value="1"/>
</dbReference>
<dbReference type="EMBL" id="JACJJC010000359">
    <property type="protein sequence ID" value="MBM6705340.1"/>
    <property type="molecule type" value="Genomic_DNA"/>
</dbReference>
<sequence length="109" mass="12096">QKKRGIEDSEELFVKDMLTTGQNKNDPAIVRAFVKESKAMYEWVRGKLGVKPVTVTLAAGMSVPRAHTFNPSQVIQALKTYDEKNGVKIMTRTAAERLIWDDEAGCIAG</sequence>
<proteinExistence type="predicted"/>
<dbReference type="PANTHER" id="PTHR43400">
    <property type="entry name" value="FUMARATE REDUCTASE"/>
    <property type="match status" value="1"/>
</dbReference>
<evidence type="ECO:0000256" key="1">
    <source>
        <dbReference type="ARBA" id="ARBA00001974"/>
    </source>
</evidence>
<dbReference type="Gene3D" id="3.50.50.60">
    <property type="entry name" value="FAD/NAD(P)-binding domain"/>
    <property type="match status" value="1"/>
</dbReference>
<dbReference type="SUPFAM" id="SSF51905">
    <property type="entry name" value="FAD/NAD(P)-binding domain"/>
    <property type="match status" value="1"/>
</dbReference>
<dbReference type="InterPro" id="IPR050315">
    <property type="entry name" value="FAD-oxidoreductase_2"/>
</dbReference>
<evidence type="ECO:0000259" key="5">
    <source>
        <dbReference type="Pfam" id="PF00890"/>
    </source>
</evidence>
<protein>
    <submittedName>
        <fullName evidence="6">FAD-binding protein</fullName>
    </submittedName>
</protein>
<organism evidence="6 7">
    <name type="scientific">Sutterella massiliensis</name>
    <dbReference type="NCBI Taxonomy" id="1816689"/>
    <lineage>
        <taxon>Bacteria</taxon>
        <taxon>Pseudomonadati</taxon>
        <taxon>Pseudomonadota</taxon>
        <taxon>Betaproteobacteria</taxon>
        <taxon>Burkholderiales</taxon>
        <taxon>Sutterellaceae</taxon>
        <taxon>Sutterella</taxon>
    </lineage>
</organism>
<dbReference type="Proteomes" id="UP000715095">
    <property type="component" value="Unassembled WGS sequence"/>
</dbReference>
<dbReference type="InterPro" id="IPR003953">
    <property type="entry name" value="FAD-dep_OxRdtase_2_FAD-bd"/>
</dbReference>
<gene>
    <name evidence="6" type="ORF">H6A60_12790</name>
</gene>
<name>A0ABS2DXA5_9BURK</name>
<keyword evidence="2" id="KW-0285">Flavoprotein</keyword>
<evidence type="ECO:0000256" key="3">
    <source>
        <dbReference type="ARBA" id="ARBA00022827"/>
    </source>
</evidence>